<dbReference type="EC" id="2.7.13.3" evidence="3"/>
<dbReference type="SUPFAM" id="SSF47384">
    <property type="entry name" value="Homodimeric domain of signal transducing histidine kinase"/>
    <property type="match status" value="1"/>
</dbReference>
<comment type="subcellular location">
    <subcellularLocation>
        <location evidence="2">Membrane</location>
    </subcellularLocation>
</comment>
<comment type="caution">
    <text evidence="13">The sequence shown here is derived from an EMBL/GenBank/DDBJ whole genome shotgun (WGS) entry which is preliminary data.</text>
</comment>
<organism evidence="13 14">
    <name type="scientific">Paraburkholderia denitrificans</name>
    <dbReference type="NCBI Taxonomy" id="694025"/>
    <lineage>
        <taxon>Bacteria</taxon>
        <taxon>Pseudomonadati</taxon>
        <taxon>Pseudomonadota</taxon>
        <taxon>Betaproteobacteria</taxon>
        <taxon>Burkholderiales</taxon>
        <taxon>Burkholderiaceae</taxon>
        <taxon>Paraburkholderia</taxon>
    </lineage>
</organism>
<evidence type="ECO:0000256" key="2">
    <source>
        <dbReference type="ARBA" id="ARBA00004370"/>
    </source>
</evidence>
<evidence type="ECO:0000256" key="1">
    <source>
        <dbReference type="ARBA" id="ARBA00000085"/>
    </source>
</evidence>
<keyword evidence="6 10" id="KW-0812">Transmembrane</keyword>
<gene>
    <name evidence="13" type="ORF">ACFPTO_08320</name>
</gene>
<dbReference type="PROSITE" id="PS50109">
    <property type="entry name" value="HIS_KIN"/>
    <property type="match status" value="1"/>
</dbReference>
<dbReference type="RefSeq" id="WP_377710762.1">
    <property type="nucleotide sequence ID" value="NZ_JBHSMP010000011.1"/>
</dbReference>
<protein>
    <recommendedName>
        <fullName evidence="3">histidine kinase</fullName>
        <ecNumber evidence="3">2.7.13.3</ecNumber>
    </recommendedName>
</protein>
<keyword evidence="9" id="KW-0902">Two-component regulatory system</keyword>
<dbReference type="InterPro" id="IPR036890">
    <property type="entry name" value="HATPase_C_sf"/>
</dbReference>
<dbReference type="InterPro" id="IPR050428">
    <property type="entry name" value="TCS_sensor_his_kinase"/>
</dbReference>
<evidence type="ECO:0000256" key="4">
    <source>
        <dbReference type="ARBA" id="ARBA00022553"/>
    </source>
</evidence>
<evidence type="ECO:0000313" key="14">
    <source>
        <dbReference type="Proteomes" id="UP001596103"/>
    </source>
</evidence>
<dbReference type="Gene3D" id="3.30.565.10">
    <property type="entry name" value="Histidine kinase-like ATPase, C-terminal domain"/>
    <property type="match status" value="1"/>
</dbReference>
<feature type="transmembrane region" description="Helical" evidence="10">
    <location>
        <begin position="167"/>
        <end position="192"/>
    </location>
</feature>
<evidence type="ECO:0000259" key="12">
    <source>
        <dbReference type="PROSITE" id="PS50885"/>
    </source>
</evidence>
<dbReference type="InterPro" id="IPR003661">
    <property type="entry name" value="HisK_dim/P_dom"/>
</dbReference>
<evidence type="ECO:0000313" key="13">
    <source>
        <dbReference type="EMBL" id="MFC5428805.1"/>
    </source>
</evidence>
<evidence type="ECO:0000256" key="10">
    <source>
        <dbReference type="SAM" id="Phobius"/>
    </source>
</evidence>
<evidence type="ECO:0000256" key="6">
    <source>
        <dbReference type="ARBA" id="ARBA00022692"/>
    </source>
</evidence>
<dbReference type="CDD" id="cd00082">
    <property type="entry name" value="HisKA"/>
    <property type="match status" value="1"/>
</dbReference>
<keyword evidence="14" id="KW-1185">Reference proteome</keyword>
<dbReference type="SMART" id="SM00387">
    <property type="entry name" value="HATPase_c"/>
    <property type="match status" value="1"/>
</dbReference>
<evidence type="ECO:0000256" key="9">
    <source>
        <dbReference type="ARBA" id="ARBA00023012"/>
    </source>
</evidence>
<keyword evidence="10" id="KW-0472">Membrane</keyword>
<feature type="domain" description="HAMP" evidence="12">
    <location>
        <begin position="192"/>
        <end position="245"/>
    </location>
</feature>
<dbReference type="PANTHER" id="PTHR45436:SF8">
    <property type="entry name" value="HISTIDINE KINASE"/>
    <property type="match status" value="1"/>
</dbReference>
<reference evidence="14" key="1">
    <citation type="journal article" date="2019" name="Int. J. Syst. Evol. Microbiol.">
        <title>The Global Catalogue of Microorganisms (GCM) 10K type strain sequencing project: providing services to taxonomists for standard genome sequencing and annotation.</title>
        <authorList>
            <consortium name="The Broad Institute Genomics Platform"/>
            <consortium name="The Broad Institute Genome Sequencing Center for Infectious Disease"/>
            <person name="Wu L."/>
            <person name="Ma J."/>
        </authorList>
    </citation>
    <scope>NUCLEOTIDE SEQUENCE [LARGE SCALE GENOMIC DNA]</scope>
    <source>
        <strain evidence="14">CCUG 56042</strain>
    </source>
</reference>
<comment type="catalytic activity">
    <reaction evidence="1">
        <text>ATP + protein L-histidine = ADP + protein N-phospho-L-histidine.</text>
        <dbReference type="EC" id="2.7.13.3"/>
    </reaction>
</comment>
<dbReference type="Proteomes" id="UP001596103">
    <property type="component" value="Unassembled WGS sequence"/>
</dbReference>
<evidence type="ECO:0000259" key="11">
    <source>
        <dbReference type="PROSITE" id="PS50109"/>
    </source>
</evidence>
<dbReference type="PANTHER" id="PTHR45436">
    <property type="entry name" value="SENSOR HISTIDINE KINASE YKOH"/>
    <property type="match status" value="1"/>
</dbReference>
<dbReference type="Pfam" id="PF02518">
    <property type="entry name" value="HATPase_c"/>
    <property type="match status" value="1"/>
</dbReference>
<feature type="transmembrane region" description="Helical" evidence="10">
    <location>
        <begin position="23"/>
        <end position="46"/>
    </location>
</feature>
<dbReference type="InterPro" id="IPR036097">
    <property type="entry name" value="HisK_dim/P_sf"/>
</dbReference>
<keyword evidence="4" id="KW-0597">Phosphoprotein</keyword>
<dbReference type="EMBL" id="JBHSMP010000011">
    <property type="protein sequence ID" value="MFC5428805.1"/>
    <property type="molecule type" value="Genomic_DNA"/>
</dbReference>
<dbReference type="GO" id="GO:0016301">
    <property type="term" value="F:kinase activity"/>
    <property type="evidence" value="ECO:0007669"/>
    <property type="project" value="UniProtKB-KW"/>
</dbReference>
<dbReference type="Pfam" id="PF00672">
    <property type="entry name" value="HAMP"/>
    <property type="match status" value="1"/>
</dbReference>
<dbReference type="PROSITE" id="PS50885">
    <property type="entry name" value="HAMP"/>
    <property type="match status" value="1"/>
</dbReference>
<dbReference type="InterPro" id="IPR005467">
    <property type="entry name" value="His_kinase_dom"/>
</dbReference>
<evidence type="ECO:0000256" key="5">
    <source>
        <dbReference type="ARBA" id="ARBA00022679"/>
    </source>
</evidence>
<dbReference type="InterPro" id="IPR003660">
    <property type="entry name" value="HAMP_dom"/>
</dbReference>
<accession>A0ABW0J6Y6</accession>
<sequence>MSRSTPEAHDLAGHRWHTATVRWLYVFTALFGVVLTLLVGVISWVATGSIERDTDAILNWQLNYFGSVPDGQLAGVITRRLEYGHRHSNYYGLFDSAGRHIAGDVAVLPSHGVTDGTGRTGVTLRHTLLLLDGVRSPIVRSMTDKRPDGRQLVVARDMTSVLLIREIVIRSLMAGGGIAVLLVIASSLVLGVRQIRRVYEMRRVTLCIAQGDLAQRLPVGGSSDELDMLAHLVNHMLDEIERLMGEVKGACDGIAHDLRTPLARLHTVLGRVAALESVSTDAAGAALIDCARDETDRLLERFRAMLRISEIGTLQRRGGFGFVDLAELVQELAELYEPLAESRALKWRAQIDEAAPIHGDRALLFEAFSNLIDNAIKFAPQGGSVSVALRATASGAVVEIADNGPGIPDVERAAVLQRFYRGSAARQVPGSGLGLSMVAAVLRLHDFRLRIEDANGELNDSANHDANESAESGARISVECWPGALVANEPDAR</sequence>
<keyword evidence="5" id="KW-0808">Transferase</keyword>
<keyword evidence="8 10" id="KW-1133">Transmembrane helix</keyword>
<evidence type="ECO:0000256" key="8">
    <source>
        <dbReference type="ARBA" id="ARBA00022989"/>
    </source>
</evidence>
<dbReference type="Gene3D" id="6.10.340.10">
    <property type="match status" value="1"/>
</dbReference>
<dbReference type="SUPFAM" id="SSF55874">
    <property type="entry name" value="ATPase domain of HSP90 chaperone/DNA topoisomerase II/histidine kinase"/>
    <property type="match status" value="1"/>
</dbReference>
<name>A0ABW0J6Y6_9BURK</name>
<proteinExistence type="predicted"/>
<dbReference type="CDD" id="cd06225">
    <property type="entry name" value="HAMP"/>
    <property type="match status" value="1"/>
</dbReference>
<evidence type="ECO:0000256" key="3">
    <source>
        <dbReference type="ARBA" id="ARBA00012438"/>
    </source>
</evidence>
<dbReference type="SUPFAM" id="SSF158472">
    <property type="entry name" value="HAMP domain-like"/>
    <property type="match status" value="1"/>
</dbReference>
<evidence type="ECO:0000256" key="7">
    <source>
        <dbReference type="ARBA" id="ARBA00022777"/>
    </source>
</evidence>
<feature type="domain" description="Histidine kinase" evidence="11">
    <location>
        <begin position="253"/>
        <end position="456"/>
    </location>
</feature>
<dbReference type="SMART" id="SM00304">
    <property type="entry name" value="HAMP"/>
    <property type="match status" value="1"/>
</dbReference>
<dbReference type="InterPro" id="IPR003594">
    <property type="entry name" value="HATPase_dom"/>
</dbReference>
<keyword evidence="7 13" id="KW-0418">Kinase</keyword>